<dbReference type="AlphaFoldDB" id="A0A2J7QK24"/>
<gene>
    <name evidence="3" type="ORF">B7P43_G17717</name>
</gene>
<keyword evidence="1" id="KW-0175">Coiled coil</keyword>
<feature type="coiled-coil region" evidence="1">
    <location>
        <begin position="86"/>
        <end position="284"/>
    </location>
</feature>
<sequence length="671" mass="76516">MAGRELRPRATKVINAGDNEPVLQDSQIDYPCAQPIYSSEIIEQISAIQSDSDTSSDIEMQINMQNTVEPIASASTNVDNNLVVNANVMQEMLAQMFREMRESQEKAASEAQEKLAAQISKLGEAQEKTATQINSLKDDMRESQEKTVAQLNHLEAKINNLQESIRAECKAEQEKLMKKVEAEQAKHDQEIINKLEVQDKRVTAMINQVKDNTERELVGEKRKIDELNKHVCDELVQLHAITAEFNVQIIENKSDVEERMDHINEKVEKVHEKLSEKVEGLQKRVGETAELVKSRVEKELSVVQGQYVQLKATVNNMKEKMMNQVGQINENITNDPIPPSPTTATINSECHTNVVNGNSSACNLPSCNMCMNENESVGGISGNVRQNTVHGHHVHPDFTIPLFDASKDMNPVFHIRQLDEYMTIKAIPPALQLAVAYKSLTGILTLHWAQTIRHNLEDYGAFRSAFLQAWWSVAEQSLVCCRLYQLKYDPKSDLSLSAHFLKHATAATYLDPKPTDREVIEAVRFHYETGIQRAMLTANLNTVPEALDLLRRIEVMESQSSFCPRDKSPKRFTNDSDRRYQNHRGPNNNYGNNNNNRHDQRNVRNTWIHRDNNNQRRSRSRDDQRGGYVRSMENDARRSRLNPDAPNFRSHSEHNRDEGPRRNASPRLENE</sequence>
<evidence type="ECO:0000256" key="1">
    <source>
        <dbReference type="SAM" id="Coils"/>
    </source>
</evidence>
<accession>A0A2J7QK24</accession>
<feature type="compositionally biased region" description="Basic and acidic residues" evidence="2">
    <location>
        <begin position="564"/>
        <end position="580"/>
    </location>
</feature>
<comment type="caution">
    <text evidence="3">The sequence shown here is derived from an EMBL/GenBank/DDBJ whole genome shotgun (WGS) entry which is preliminary data.</text>
</comment>
<name>A0A2J7QK24_9NEOP</name>
<dbReference type="EMBL" id="NEVH01013279">
    <property type="protein sequence ID" value="PNF28934.1"/>
    <property type="molecule type" value="Genomic_DNA"/>
</dbReference>
<dbReference type="Proteomes" id="UP000235965">
    <property type="component" value="Unassembled WGS sequence"/>
</dbReference>
<dbReference type="InParanoid" id="A0A2J7QK24"/>
<keyword evidence="4" id="KW-1185">Reference proteome</keyword>
<feature type="compositionally biased region" description="Basic and acidic residues" evidence="2">
    <location>
        <begin position="650"/>
        <end position="661"/>
    </location>
</feature>
<dbReference type="STRING" id="105785.A0A2J7QK24"/>
<feature type="compositionally biased region" description="Basic and acidic residues" evidence="2">
    <location>
        <begin position="596"/>
        <end position="625"/>
    </location>
</feature>
<reference evidence="3 4" key="1">
    <citation type="submission" date="2017-12" db="EMBL/GenBank/DDBJ databases">
        <title>Hemimetabolous genomes reveal molecular basis of termite eusociality.</title>
        <authorList>
            <person name="Harrison M.C."/>
            <person name="Jongepier E."/>
            <person name="Robertson H.M."/>
            <person name="Arning N."/>
            <person name="Bitard-Feildel T."/>
            <person name="Chao H."/>
            <person name="Childers C.P."/>
            <person name="Dinh H."/>
            <person name="Doddapaneni H."/>
            <person name="Dugan S."/>
            <person name="Gowin J."/>
            <person name="Greiner C."/>
            <person name="Han Y."/>
            <person name="Hu H."/>
            <person name="Hughes D.S.T."/>
            <person name="Huylmans A.-K."/>
            <person name="Kemena C."/>
            <person name="Kremer L.P.M."/>
            <person name="Lee S.L."/>
            <person name="Lopez-Ezquerra A."/>
            <person name="Mallet L."/>
            <person name="Monroy-Kuhn J.M."/>
            <person name="Moser A."/>
            <person name="Murali S.C."/>
            <person name="Muzny D.M."/>
            <person name="Otani S."/>
            <person name="Piulachs M.-D."/>
            <person name="Poelchau M."/>
            <person name="Qu J."/>
            <person name="Schaub F."/>
            <person name="Wada-Katsumata A."/>
            <person name="Worley K.C."/>
            <person name="Xie Q."/>
            <person name="Ylla G."/>
            <person name="Poulsen M."/>
            <person name="Gibbs R.A."/>
            <person name="Schal C."/>
            <person name="Richards S."/>
            <person name="Belles X."/>
            <person name="Korb J."/>
            <person name="Bornberg-Bauer E."/>
        </authorList>
    </citation>
    <scope>NUCLEOTIDE SEQUENCE [LARGE SCALE GENOMIC DNA]</scope>
    <source>
        <tissue evidence="3">Whole body</tissue>
    </source>
</reference>
<evidence type="ECO:0000313" key="3">
    <source>
        <dbReference type="EMBL" id="PNF28934.1"/>
    </source>
</evidence>
<evidence type="ECO:0000313" key="4">
    <source>
        <dbReference type="Proteomes" id="UP000235965"/>
    </source>
</evidence>
<proteinExistence type="predicted"/>
<evidence type="ECO:0000256" key="2">
    <source>
        <dbReference type="SAM" id="MobiDB-lite"/>
    </source>
</evidence>
<feature type="compositionally biased region" description="Low complexity" evidence="2">
    <location>
        <begin position="583"/>
        <end position="595"/>
    </location>
</feature>
<protein>
    <submittedName>
        <fullName evidence="3">Uncharacterized protein</fullName>
    </submittedName>
</protein>
<organism evidence="3 4">
    <name type="scientific">Cryptotermes secundus</name>
    <dbReference type="NCBI Taxonomy" id="105785"/>
    <lineage>
        <taxon>Eukaryota</taxon>
        <taxon>Metazoa</taxon>
        <taxon>Ecdysozoa</taxon>
        <taxon>Arthropoda</taxon>
        <taxon>Hexapoda</taxon>
        <taxon>Insecta</taxon>
        <taxon>Pterygota</taxon>
        <taxon>Neoptera</taxon>
        <taxon>Polyneoptera</taxon>
        <taxon>Dictyoptera</taxon>
        <taxon>Blattodea</taxon>
        <taxon>Blattoidea</taxon>
        <taxon>Termitoidae</taxon>
        <taxon>Kalotermitidae</taxon>
        <taxon>Cryptotermitinae</taxon>
        <taxon>Cryptotermes</taxon>
    </lineage>
</organism>
<feature type="region of interest" description="Disordered" evidence="2">
    <location>
        <begin position="560"/>
        <end position="671"/>
    </location>
</feature>